<dbReference type="Proteomes" id="UP000249746">
    <property type="component" value="Unassembled WGS sequence"/>
</dbReference>
<accession>A0A2W6MXY9</accession>
<sequence>MQFLKDALEDIDALIAITEQDIADIKEAKNEEIFARISQKEELTTSFIHKKEAYAKSIEEKLRKDYPNATIADLSYEDKKKLLGEGASEFTAKLHDKLELLKQLNYRFGRMSLAVSELYNSLLKKMVPLEEKGYQKSSLGASSFLKAEA</sequence>
<keyword evidence="2" id="KW-1185">Reference proteome</keyword>
<proteinExistence type="predicted"/>
<reference evidence="1 2" key="1">
    <citation type="submission" date="2017-03" db="EMBL/GenBank/DDBJ databases">
        <title>Genomic and clinical evidence uncovers the enterohepatic species Helicobacter valdiviensis as a potential human intestinal pathogen.</title>
        <authorList>
            <person name="Fresia P."/>
            <person name="Jara R."/>
            <person name="Sierra R."/>
            <person name="Ferres I."/>
            <person name="Greif G."/>
            <person name="Iraola G."/>
            <person name="Collado L."/>
        </authorList>
    </citation>
    <scope>NUCLEOTIDE SEQUENCE [LARGE SCALE GENOMIC DNA]</scope>
    <source>
        <strain evidence="1 2">WBE14</strain>
    </source>
</reference>
<dbReference type="EMBL" id="NBIU01000013">
    <property type="protein sequence ID" value="PZT48128.1"/>
    <property type="molecule type" value="Genomic_DNA"/>
</dbReference>
<gene>
    <name evidence="1" type="ORF">B6S12_05495</name>
</gene>
<protein>
    <recommendedName>
        <fullName evidence="3">Flagellar biosynthesis protein FlgN</fullName>
    </recommendedName>
</protein>
<comment type="caution">
    <text evidence="1">The sequence shown here is derived from an EMBL/GenBank/DDBJ whole genome shotgun (WGS) entry which is preliminary data.</text>
</comment>
<evidence type="ECO:0008006" key="3">
    <source>
        <dbReference type="Google" id="ProtNLM"/>
    </source>
</evidence>
<organism evidence="1 2">
    <name type="scientific">Helicobacter valdiviensis</name>
    <dbReference type="NCBI Taxonomy" id="1458358"/>
    <lineage>
        <taxon>Bacteria</taxon>
        <taxon>Pseudomonadati</taxon>
        <taxon>Campylobacterota</taxon>
        <taxon>Epsilonproteobacteria</taxon>
        <taxon>Campylobacterales</taxon>
        <taxon>Helicobacteraceae</taxon>
        <taxon>Helicobacter</taxon>
    </lineage>
</organism>
<name>A0A2W6MXY9_9HELI</name>
<dbReference type="OrthoDB" id="5334106at2"/>
<evidence type="ECO:0000313" key="1">
    <source>
        <dbReference type="EMBL" id="PZT48128.1"/>
    </source>
</evidence>
<evidence type="ECO:0000313" key="2">
    <source>
        <dbReference type="Proteomes" id="UP000249746"/>
    </source>
</evidence>
<dbReference type="AlphaFoldDB" id="A0A2W6MXY9"/>